<sequence>MPVPGFGYSAGDFIATIELIFKVISAFKDGSGASDEYRQILHELESVLHLLQHISTLATTERNFAYVNAIKGVALNLQAPLRKFLDKIGKRYGPLSGPMDQGTVSALVAAGRKAQWAVVMEKDIGKLRAVVGANVSSILLLLNMNHLDAASFIEKLAMDNQADLLLSNAEIRQELVSQRTSTDRRFLQQLDLISGVRGDVGDLSSVSKATADRVCIMEQQQKKDSAALMNFLEFMKAMVLSLKSVMPMIYDFMCKMMVSNLHLYAMLVAIQSSVSQMPTMLLSDNIYFEDVLGRVRSLPYQSFRYWKVFRAFLECEFEGLPGEQNILRGLFHIADAKFENRLIGEQEWNQGVFPGMRLNMSVIIESFRRKRGLCPRKQCLGVSQVCGGSSPFFVCSQCGVRFTEIPESVQAKIIEVESTLDEPTQPVQRKSTVVIGTPKPAPRSTAQEAETWTERLKRRQNLAMAAQEMKARETSDIFKFRRIHISTSEDLDAALRTSVYDSTTGERELTLLQTAARSGNIVLARLLIEDGVNIEELGEMGFAVLHHTIGFNQYKLSQLYMTMAVKPEPEGEQLVPSLAAEKPRGAEECLHMTLAEWKTEVELAVERGNPDLMVSLLKSGVNMIVQLRADGVGFTGDVHQGVPLLVWETSNKEAKRFLSATLLEWKTRVELVIERRDRRMAQLLLASGADIEAVREAGLTMLHCAAAFGDHQMLQLLLASGANIEAVTEGGLTALHSATKRGDKKKIEFLLASGANIEAVCEHGCTALHIAALTGQAKMVELLLESGANAGAVTKTGFTVLHVAIFRGDQQIVQLLVASGADIEAESEPGHTALQVASAGGHEEMVRILF</sequence>
<feature type="repeat" description="ANK" evidence="3">
    <location>
        <begin position="829"/>
        <end position="850"/>
    </location>
</feature>
<dbReference type="Pfam" id="PF12796">
    <property type="entry name" value="Ank_2"/>
    <property type="match status" value="1"/>
</dbReference>
<dbReference type="PROSITE" id="PS50297">
    <property type="entry name" value="ANK_REP_REGION"/>
    <property type="match status" value="5"/>
</dbReference>
<organism evidence="5 6">
    <name type="scientific">Discina gigas</name>
    <dbReference type="NCBI Taxonomy" id="1032678"/>
    <lineage>
        <taxon>Eukaryota</taxon>
        <taxon>Fungi</taxon>
        <taxon>Dikarya</taxon>
        <taxon>Ascomycota</taxon>
        <taxon>Pezizomycotina</taxon>
        <taxon>Pezizomycetes</taxon>
        <taxon>Pezizales</taxon>
        <taxon>Discinaceae</taxon>
        <taxon>Discina</taxon>
    </lineage>
</organism>
<evidence type="ECO:0000259" key="4">
    <source>
        <dbReference type="Pfam" id="PF22893"/>
    </source>
</evidence>
<dbReference type="EMBL" id="JBBBZM010000051">
    <property type="protein sequence ID" value="KAL0636368.1"/>
    <property type="molecule type" value="Genomic_DNA"/>
</dbReference>
<keyword evidence="1" id="KW-0677">Repeat</keyword>
<dbReference type="Proteomes" id="UP001447188">
    <property type="component" value="Unassembled WGS sequence"/>
</dbReference>
<feature type="repeat" description="ANK" evidence="3">
    <location>
        <begin position="730"/>
        <end position="762"/>
    </location>
</feature>
<dbReference type="SMART" id="SM00248">
    <property type="entry name" value="ANK"/>
    <property type="match status" value="7"/>
</dbReference>
<feature type="repeat" description="ANK" evidence="3">
    <location>
        <begin position="697"/>
        <end position="729"/>
    </location>
</feature>
<keyword evidence="2 3" id="KW-0040">ANK repeat</keyword>
<feature type="domain" description="Ubiquitin-like" evidence="4">
    <location>
        <begin position="283"/>
        <end position="365"/>
    </location>
</feature>
<protein>
    <recommendedName>
        <fullName evidence="4">Ubiquitin-like domain-containing protein</fullName>
    </recommendedName>
</protein>
<reference evidence="5 6" key="1">
    <citation type="submission" date="2024-02" db="EMBL/GenBank/DDBJ databases">
        <title>Discinaceae phylogenomics.</title>
        <authorList>
            <person name="Dirks A.C."/>
            <person name="James T.Y."/>
        </authorList>
    </citation>
    <scope>NUCLEOTIDE SEQUENCE [LARGE SCALE GENOMIC DNA]</scope>
    <source>
        <strain evidence="5 6">ACD0624</strain>
    </source>
</reference>
<feature type="repeat" description="ANK" evidence="3">
    <location>
        <begin position="796"/>
        <end position="828"/>
    </location>
</feature>
<dbReference type="Gene3D" id="1.25.40.20">
    <property type="entry name" value="Ankyrin repeat-containing domain"/>
    <property type="match status" value="1"/>
</dbReference>
<dbReference type="InterPro" id="IPR036770">
    <property type="entry name" value="Ankyrin_rpt-contain_sf"/>
</dbReference>
<dbReference type="PRINTS" id="PR01415">
    <property type="entry name" value="ANKYRIN"/>
</dbReference>
<evidence type="ECO:0000256" key="2">
    <source>
        <dbReference type="ARBA" id="ARBA00023043"/>
    </source>
</evidence>
<evidence type="ECO:0000313" key="5">
    <source>
        <dbReference type="EMBL" id="KAL0636368.1"/>
    </source>
</evidence>
<comment type="caution">
    <text evidence="5">The sequence shown here is derived from an EMBL/GenBank/DDBJ whole genome shotgun (WGS) entry which is preliminary data.</text>
</comment>
<evidence type="ECO:0000256" key="1">
    <source>
        <dbReference type="ARBA" id="ARBA00022737"/>
    </source>
</evidence>
<dbReference type="SUPFAM" id="SSF48403">
    <property type="entry name" value="Ankyrin repeat"/>
    <property type="match status" value="1"/>
</dbReference>
<dbReference type="Pfam" id="PF13637">
    <property type="entry name" value="Ank_4"/>
    <property type="match status" value="1"/>
</dbReference>
<dbReference type="Pfam" id="PF22893">
    <property type="entry name" value="ULD_2"/>
    <property type="match status" value="1"/>
</dbReference>
<feature type="repeat" description="ANK" evidence="3">
    <location>
        <begin position="763"/>
        <end position="795"/>
    </location>
</feature>
<dbReference type="PANTHER" id="PTHR24198:SF165">
    <property type="entry name" value="ANKYRIN REPEAT-CONTAINING PROTEIN-RELATED"/>
    <property type="match status" value="1"/>
</dbReference>
<feature type="repeat" description="ANK" evidence="3">
    <location>
        <begin position="507"/>
        <end position="539"/>
    </location>
</feature>
<keyword evidence="6" id="KW-1185">Reference proteome</keyword>
<dbReference type="InterPro" id="IPR054464">
    <property type="entry name" value="ULD_fung"/>
</dbReference>
<accession>A0ABR3GKG8</accession>
<proteinExistence type="predicted"/>
<name>A0ABR3GKG8_9PEZI</name>
<dbReference type="InterPro" id="IPR002110">
    <property type="entry name" value="Ankyrin_rpt"/>
</dbReference>
<gene>
    <name evidence="5" type="ORF">Q9L58_004618</name>
</gene>
<dbReference type="PANTHER" id="PTHR24198">
    <property type="entry name" value="ANKYRIN REPEAT AND PROTEIN KINASE DOMAIN-CONTAINING PROTEIN"/>
    <property type="match status" value="1"/>
</dbReference>
<evidence type="ECO:0000313" key="6">
    <source>
        <dbReference type="Proteomes" id="UP001447188"/>
    </source>
</evidence>
<evidence type="ECO:0000256" key="3">
    <source>
        <dbReference type="PROSITE-ProRule" id="PRU00023"/>
    </source>
</evidence>
<dbReference type="PROSITE" id="PS50088">
    <property type="entry name" value="ANK_REPEAT"/>
    <property type="match status" value="6"/>
</dbReference>